<evidence type="ECO:0000313" key="2">
    <source>
        <dbReference type="Proteomes" id="UP000092993"/>
    </source>
</evidence>
<comment type="caution">
    <text evidence="1">The sequence shown here is derived from an EMBL/GenBank/DDBJ whole genome shotgun (WGS) entry which is preliminary data.</text>
</comment>
<dbReference type="OMA" id="TEHGPEW"/>
<evidence type="ECO:0008006" key="3">
    <source>
        <dbReference type="Google" id="ProtNLM"/>
    </source>
</evidence>
<accession>A0A1C7MCK8</accession>
<organism evidence="1 2">
    <name type="scientific">Grifola frondosa</name>
    <name type="common">Maitake</name>
    <name type="synonym">Polyporus frondosus</name>
    <dbReference type="NCBI Taxonomy" id="5627"/>
    <lineage>
        <taxon>Eukaryota</taxon>
        <taxon>Fungi</taxon>
        <taxon>Dikarya</taxon>
        <taxon>Basidiomycota</taxon>
        <taxon>Agaricomycotina</taxon>
        <taxon>Agaricomycetes</taxon>
        <taxon>Polyporales</taxon>
        <taxon>Grifolaceae</taxon>
        <taxon>Grifola</taxon>
    </lineage>
</organism>
<dbReference type="Proteomes" id="UP000092993">
    <property type="component" value="Unassembled WGS sequence"/>
</dbReference>
<sequence length="135" mass="14781">MAPTRSQLKATAQALCSAFANKADTATILSHFSATHQATALEHGLPLLAPFLGRSFTNLSGTNSVSTYFSLLPKYLTYEDMTFGEWVVDEEARKVCVKGKAKFTWIEGKGEGQSWNEQFVVSSESRRAARQGEGI</sequence>
<evidence type="ECO:0000313" key="1">
    <source>
        <dbReference type="EMBL" id="OBZ74149.1"/>
    </source>
</evidence>
<name>A0A1C7MCK8_GRIFR</name>
<dbReference type="EMBL" id="LUGG01000006">
    <property type="protein sequence ID" value="OBZ74149.1"/>
    <property type="molecule type" value="Genomic_DNA"/>
</dbReference>
<gene>
    <name evidence="1" type="ORF">A0H81_05921</name>
</gene>
<dbReference type="AlphaFoldDB" id="A0A1C7MCK8"/>
<proteinExistence type="predicted"/>
<keyword evidence="2" id="KW-1185">Reference proteome</keyword>
<reference evidence="1 2" key="1">
    <citation type="submission" date="2016-03" db="EMBL/GenBank/DDBJ databases">
        <title>Whole genome sequencing of Grifola frondosa 9006-11.</title>
        <authorList>
            <person name="Min B."/>
            <person name="Park H."/>
            <person name="Kim J.-G."/>
            <person name="Cho H."/>
            <person name="Oh Y.-L."/>
            <person name="Kong W.-S."/>
            <person name="Choi I.-G."/>
        </authorList>
    </citation>
    <scope>NUCLEOTIDE SEQUENCE [LARGE SCALE GENOMIC DNA]</scope>
    <source>
        <strain evidence="1 2">9006-11</strain>
    </source>
</reference>
<protein>
    <recommendedName>
        <fullName evidence="3">SnoaL-like domain-containing protein</fullName>
    </recommendedName>
</protein>
<dbReference type="OrthoDB" id="3352776at2759"/>